<feature type="domain" description="Inner membrane protein YgaP-like transmembrane" evidence="1">
    <location>
        <begin position="3"/>
        <end position="57"/>
    </location>
</feature>
<evidence type="ECO:0000313" key="3">
    <source>
        <dbReference type="Proteomes" id="UP000524246"/>
    </source>
</evidence>
<dbReference type="InterPro" id="IPR021309">
    <property type="entry name" value="YgaP-like_TM"/>
</dbReference>
<protein>
    <submittedName>
        <fullName evidence="2">DUF2892 domain-containing protein</fullName>
    </submittedName>
</protein>
<proteinExistence type="predicted"/>
<reference evidence="2 3" key="1">
    <citation type="journal article" date="2020" name="Biotechnol. Biofuels">
        <title>New insights from the biogas microbiome by comprehensive genome-resolved metagenomics of nearly 1600 species originating from multiple anaerobic digesters.</title>
        <authorList>
            <person name="Campanaro S."/>
            <person name="Treu L."/>
            <person name="Rodriguez-R L.M."/>
            <person name="Kovalovszki A."/>
            <person name="Ziels R.M."/>
            <person name="Maus I."/>
            <person name="Zhu X."/>
            <person name="Kougias P.G."/>
            <person name="Basile A."/>
            <person name="Luo G."/>
            <person name="Schluter A."/>
            <person name="Konstantinidis K.T."/>
            <person name="Angelidaki I."/>
        </authorList>
    </citation>
    <scope>NUCLEOTIDE SEQUENCE [LARGE SCALE GENOMIC DNA]</scope>
    <source>
        <strain evidence="2">AS27yjCOA_65</strain>
    </source>
</reference>
<dbReference type="Proteomes" id="UP000524246">
    <property type="component" value="Unassembled WGS sequence"/>
</dbReference>
<organism evidence="2 3">
    <name type="scientific">SAR324 cluster bacterium</name>
    <dbReference type="NCBI Taxonomy" id="2024889"/>
    <lineage>
        <taxon>Bacteria</taxon>
        <taxon>Deltaproteobacteria</taxon>
        <taxon>SAR324 cluster</taxon>
    </lineage>
</organism>
<sequence length="67" mass="7487">MALDKLIFRIAGIMIILSLLLSQVHSAYWLLFTCFIGLNMTQASYTGFCPMVILLKKMGIKPGCAFE</sequence>
<comment type="caution">
    <text evidence="2">The sequence shown here is derived from an EMBL/GenBank/DDBJ whole genome shotgun (WGS) entry which is preliminary data.</text>
</comment>
<dbReference type="Gene3D" id="6.10.140.1340">
    <property type="match status" value="1"/>
</dbReference>
<dbReference type="EMBL" id="JAAZON010000615">
    <property type="protein sequence ID" value="NMC64170.1"/>
    <property type="molecule type" value="Genomic_DNA"/>
</dbReference>
<evidence type="ECO:0000313" key="2">
    <source>
        <dbReference type="EMBL" id="NMC64170.1"/>
    </source>
</evidence>
<dbReference type="Pfam" id="PF11127">
    <property type="entry name" value="YgaP-like_TM"/>
    <property type="match status" value="1"/>
</dbReference>
<evidence type="ECO:0000259" key="1">
    <source>
        <dbReference type="Pfam" id="PF11127"/>
    </source>
</evidence>
<accession>A0A7X9IML7</accession>
<gene>
    <name evidence="2" type="ORF">GYA55_13480</name>
</gene>
<name>A0A7X9IML7_9DELT</name>
<dbReference type="AlphaFoldDB" id="A0A7X9IML7"/>